<dbReference type="PANTHER" id="PTHR41294">
    <property type="entry name" value="CADMIUM-INDUCED PROTEIN CADI"/>
    <property type="match status" value="1"/>
</dbReference>
<gene>
    <name evidence="2" type="ORF">EHV23_11885</name>
</gene>
<organism evidence="2 3">
    <name type="scientific">Lautropia dentalis</name>
    <dbReference type="NCBI Taxonomy" id="2490857"/>
    <lineage>
        <taxon>Bacteria</taxon>
        <taxon>Pseudomonadati</taxon>
        <taxon>Pseudomonadota</taxon>
        <taxon>Betaproteobacteria</taxon>
        <taxon>Burkholderiales</taxon>
        <taxon>Burkholderiaceae</taxon>
        <taxon>Lautropia</taxon>
    </lineage>
</organism>
<name>A0A426FN24_9BURK</name>
<proteinExistence type="predicted"/>
<dbReference type="SUPFAM" id="SSF54593">
    <property type="entry name" value="Glyoxalase/Bleomycin resistance protein/Dihydroxybiphenyl dioxygenase"/>
    <property type="match status" value="1"/>
</dbReference>
<evidence type="ECO:0000313" key="3">
    <source>
        <dbReference type="Proteomes" id="UP000270261"/>
    </source>
</evidence>
<comment type="caution">
    <text evidence="2">The sequence shown here is derived from an EMBL/GenBank/DDBJ whole genome shotgun (WGS) entry which is preliminary data.</text>
</comment>
<dbReference type="InterPro" id="IPR004360">
    <property type="entry name" value="Glyas_Fos-R_dOase_dom"/>
</dbReference>
<dbReference type="PANTHER" id="PTHR41294:SF1">
    <property type="entry name" value="CADMIUM-INDUCED PROTEIN CADI"/>
    <property type="match status" value="1"/>
</dbReference>
<evidence type="ECO:0000313" key="2">
    <source>
        <dbReference type="EMBL" id="RRN44075.1"/>
    </source>
</evidence>
<protein>
    <recommendedName>
        <fullName evidence="1">VOC domain-containing protein</fullName>
    </recommendedName>
</protein>
<dbReference type="PROSITE" id="PS51819">
    <property type="entry name" value="VOC"/>
    <property type="match status" value="1"/>
</dbReference>
<dbReference type="Pfam" id="PF00903">
    <property type="entry name" value="Glyoxalase"/>
    <property type="match status" value="1"/>
</dbReference>
<evidence type="ECO:0000259" key="1">
    <source>
        <dbReference type="PROSITE" id="PS51819"/>
    </source>
</evidence>
<feature type="domain" description="VOC" evidence="1">
    <location>
        <begin position="28"/>
        <end position="143"/>
    </location>
</feature>
<dbReference type="AlphaFoldDB" id="A0A426FN24"/>
<dbReference type="InterPro" id="IPR052393">
    <property type="entry name" value="Cadmium-induced_rsp"/>
</dbReference>
<dbReference type="Proteomes" id="UP000270261">
    <property type="component" value="Unassembled WGS sequence"/>
</dbReference>
<dbReference type="NCBIfam" id="NF041414">
    <property type="entry name" value="ArsI_CadI_VOC"/>
    <property type="match status" value="1"/>
</dbReference>
<dbReference type="InterPro" id="IPR049789">
    <property type="entry name" value="ArsI/CadI-like"/>
</dbReference>
<keyword evidence="3" id="KW-1185">Reference proteome</keyword>
<reference evidence="2 3" key="1">
    <citation type="submission" date="2018-11" db="EMBL/GenBank/DDBJ databases">
        <title>Genome sequencing of Lautropia sp. KCOM 2505 (= ChDC F240).</title>
        <authorList>
            <person name="Kook J.-K."/>
            <person name="Park S.-N."/>
            <person name="Lim Y.K."/>
        </authorList>
    </citation>
    <scope>NUCLEOTIDE SEQUENCE [LARGE SCALE GENOMIC DNA]</scope>
    <source>
        <strain evidence="2 3">KCOM 2505</strain>
    </source>
</reference>
<dbReference type="InterPro" id="IPR037523">
    <property type="entry name" value="VOC_core"/>
</dbReference>
<accession>A0A426FN24</accession>
<sequence length="168" mass="19185">MEGTVKNDKTQTGDAPVMDSVVDFPTDQRLHISINVNDLWKSANFYRHIFDADPVRMEKGYAKFEVHEPAINFAINEFPNNVLPEGHFGIQLDSHDDLEKNFNRLSEAGFSILTEDGVACCYARQDKFWCADPDGYRWEFFVTTSQEDVDEGCGPDCICHQDIQRTVI</sequence>
<dbReference type="InterPro" id="IPR029068">
    <property type="entry name" value="Glyas_Bleomycin-R_OHBP_Dase"/>
</dbReference>
<dbReference type="GO" id="GO:0046686">
    <property type="term" value="P:response to cadmium ion"/>
    <property type="evidence" value="ECO:0007669"/>
    <property type="project" value="TreeGrafter"/>
</dbReference>
<dbReference type="Gene3D" id="3.10.180.10">
    <property type="entry name" value="2,3-Dihydroxybiphenyl 1,2-Dioxygenase, domain 1"/>
    <property type="match status" value="1"/>
</dbReference>
<dbReference type="EMBL" id="RRUE01000002">
    <property type="protein sequence ID" value="RRN44075.1"/>
    <property type="molecule type" value="Genomic_DNA"/>
</dbReference>